<evidence type="ECO:0000313" key="5">
    <source>
        <dbReference type="Proteomes" id="UP001296104"/>
    </source>
</evidence>
<reference evidence="4" key="1">
    <citation type="submission" date="2023-11" db="EMBL/GenBank/DDBJ databases">
        <authorList>
            <person name="Alioto T."/>
            <person name="Alioto T."/>
            <person name="Gomez Garrido J."/>
        </authorList>
    </citation>
    <scope>NUCLEOTIDE SEQUENCE</scope>
</reference>
<dbReference type="AlphaFoldDB" id="A0AAI8Z3N2"/>
<dbReference type="PANTHER" id="PTHR31987">
    <property type="entry name" value="GLUTAMINASE A-RELATED"/>
    <property type="match status" value="1"/>
</dbReference>
<evidence type="ECO:0000313" key="4">
    <source>
        <dbReference type="EMBL" id="CAK4031781.1"/>
    </source>
</evidence>
<keyword evidence="1" id="KW-0732">Signal</keyword>
<evidence type="ECO:0000259" key="3">
    <source>
        <dbReference type="Pfam" id="PF17168"/>
    </source>
</evidence>
<dbReference type="InterPro" id="IPR008928">
    <property type="entry name" value="6-hairpin_glycosidase_sf"/>
</dbReference>
<feature type="domain" description="Glutaminase A central" evidence="2">
    <location>
        <begin position="354"/>
        <end position="703"/>
    </location>
</feature>
<evidence type="ECO:0000259" key="2">
    <source>
        <dbReference type="Pfam" id="PF16335"/>
    </source>
</evidence>
<feature type="chain" id="PRO_5042577368" evidence="1">
    <location>
        <begin position="19"/>
        <end position="713"/>
    </location>
</feature>
<comment type="caution">
    <text evidence="4">The sequence shown here is derived from an EMBL/GenBank/DDBJ whole genome shotgun (WGS) entry which is preliminary data.</text>
</comment>
<sequence>MVVSSVVILSTLISVIAAQSAQQPSTFTPARPPAIPLAVRSPYLSTWQPAGQHGGNGGHLPGEWPTFWSGSVTGWCGLIRVDGETYNWMGKPEPLPALARQTAFEYTSTRSTFTLDVGGNVTMNVTFLSPVDPKDKQRQSMPVSYMTVAVQSSDGNPHDVAIYTDISAEWVSGDRSKTAQWNSGVAQGSSDACTGSLAYHKVWRQEQAEFAEDADQAAWGYWYYATQQAEGLTRQSGADVDVRKQFTDRGELANTEDTDFRAIDDRFPVFGFAKQLGHVSQHAHETLFTINLLQERAVQFGREGGVQQVPSYWTNTSPDELSALTTFYFDYRNGARVSAALDSDVATDARAAGGEDYVAITSLAVRQAWGALQLAGTEQDSYIFFKEVSSDGNVQTVDVIFPFTPILLYMNAHWMKMVLDPLFISMETPGLWPADFAIHDIGRHYPNATGHADGDAPLQPLEECGNMLIMTLAYARRTGDTAYLEQHWPSLDKWAQWLINNNSVIPFNQISTDDFAGTLANQTNLALKGIIGLQAASVMAKMTERHSEASDYANTASDWIKEWEQAAVDTAANPPHTVLSYGDEDSYSLLYNLYADALLETELVPTSIYRMQSNYYPTMNKRLGVPLDTRSPRVKSDWEMFCAAIAGPETREMFMRDLVTMINETPTSGPLTDLFDANTGEYALGLLGPFKARPVVGGFFSLLALNRIGIPNY</sequence>
<dbReference type="EMBL" id="CAVMBE010000053">
    <property type="protein sequence ID" value="CAK4031781.1"/>
    <property type="molecule type" value="Genomic_DNA"/>
</dbReference>
<dbReference type="GO" id="GO:0003824">
    <property type="term" value="F:catalytic activity"/>
    <property type="evidence" value="ECO:0007669"/>
    <property type="project" value="UniProtKB-ARBA"/>
</dbReference>
<dbReference type="InterPro" id="IPR033433">
    <property type="entry name" value="GtaA_N"/>
</dbReference>
<keyword evidence="5" id="KW-1185">Reference proteome</keyword>
<accession>A0AAI8Z3N2</accession>
<dbReference type="GO" id="GO:0005975">
    <property type="term" value="P:carbohydrate metabolic process"/>
    <property type="evidence" value="ECO:0007669"/>
    <property type="project" value="InterPro"/>
</dbReference>
<protein>
    <submittedName>
        <fullName evidence="4">Probable glutaminase</fullName>
    </submittedName>
</protein>
<gene>
    <name evidence="4" type="ORF">LECACI_7A006939</name>
</gene>
<name>A0AAI8Z3N2_9PEZI</name>
<dbReference type="Pfam" id="PF16335">
    <property type="entry name" value="GtaA_6_Hairpin"/>
    <property type="match status" value="1"/>
</dbReference>
<dbReference type="Proteomes" id="UP001296104">
    <property type="component" value="Unassembled WGS sequence"/>
</dbReference>
<feature type="domain" description="Glutaminase A N-terminal" evidence="3">
    <location>
        <begin position="109"/>
        <end position="348"/>
    </location>
</feature>
<dbReference type="SUPFAM" id="SSF48208">
    <property type="entry name" value="Six-hairpin glycosidases"/>
    <property type="match status" value="1"/>
</dbReference>
<dbReference type="Pfam" id="PF17168">
    <property type="entry name" value="DUF5127"/>
    <property type="match status" value="1"/>
</dbReference>
<dbReference type="InterPro" id="IPR032514">
    <property type="entry name" value="GtaA_central"/>
</dbReference>
<dbReference type="PANTHER" id="PTHR31987:SF1">
    <property type="entry name" value="GLUTAMINASE A"/>
    <property type="match status" value="1"/>
</dbReference>
<dbReference type="InterPro" id="IPR052743">
    <property type="entry name" value="Glutaminase_GtaA"/>
</dbReference>
<organism evidence="4 5">
    <name type="scientific">Lecanosticta acicola</name>
    <dbReference type="NCBI Taxonomy" id="111012"/>
    <lineage>
        <taxon>Eukaryota</taxon>
        <taxon>Fungi</taxon>
        <taxon>Dikarya</taxon>
        <taxon>Ascomycota</taxon>
        <taxon>Pezizomycotina</taxon>
        <taxon>Dothideomycetes</taxon>
        <taxon>Dothideomycetidae</taxon>
        <taxon>Mycosphaerellales</taxon>
        <taxon>Mycosphaerellaceae</taxon>
        <taxon>Lecanosticta</taxon>
    </lineage>
</organism>
<proteinExistence type="predicted"/>
<feature type="signal peptide" evidence="1">
    <location>
        <begin position="1"/>
        <end position="18"/>
    </location>
</feature>
<dbReference type="InterPro" id="IPR012341">
    <property type="entry name" value="6hp_glycosidase-like_sf"/>
</dbReference>
<evidence type="ECO:0000256" key="1">
    <source>
        <dbReference type="SAM" id="SignalP"/>
    </source>
</evidence>
<dbReference type="Gene3D" id="1.50.10.10">
    <property type="match status" value="1"/>
</dbReference>